<evidence type="ECO:0000256" key="4">
    <source>
        <dbReference type="ARBA" id="ARBA00023329"/>
    </source>
</evidence>
<gene>
    <name evidence="6" type="ORF">P3X46_014244</name>
</gene>
<evidence type="ECO:0000259" key="5">
    <source>
        <dbReference type="PROSITE" id="PS50942"/>
    </source>
</evidence>
<dbReference type="CDD" id="cd03571">
    <property type="entry name" value="ENTH"/>
    <property type="match status" value="1"/>
</dbReference>
<keyword evidence="4" id="KW-0968">Cytoplasmic vesicle</keyword>
<keyword evidence="3" id="KW-0333">Golgi apparatus</keyword>
<dbReference type="SMART" id="SM00273">
    <property type="entry name" value="ENTH"/>
    <property type="match status" value="1"/>
</dbReference>
<sequence>MLSHRTNKMGNPFLHEFKRQASFFLKEKIKTARLALTDVTPAELLTEEATNGEFRAPDTRTMGVISRAAFEVDDYWRIVDILHNRLTKFERKTWRVTYKTLLLLEHLLTHGPLRVAEEFQRDKEVIKNLESFQFVDEKGFNWGLCVTNLSARILKLLENEQFQIEERARVRKLTRGIQGYGSFPHRSLSPDENFKDLGFRKCKRSNSNYSDQINKEYEFLASDDYFLMEERIHKPEKIYGDVSPGLDDSGKIKEEYAMELDHPFCYSDHHTSESLLSALE</sequence>
<accession>A0ABQ9M9X7</accession>
<evidence type="ECO:0000256" key="2">
    <source>
        <dbReference type="ARBA" id="ARBA00004555"/>
    </source>
</evidence>
<feature type="domain" description="ENTH" evidence="5">
    <location>
        <begin position="34"/>
        <end position="167"/>
    </location>
</feature>
<proteinExistence type="predicted"/>
<dbReference type="InterPro" id="IPR013809">
    <property type="entry name" value="ENTH"/>
</dbReference>
<dbReference type="Gene3D" id="1.25.40.90">
    <property type="match status" value="1"/>
</dbReference>
<keyword evidence="7" id="KW-1185">Reference proteome</keyword>
<dbReference type="EMBL" id="JARPOI010000008">
    <property type="protein sequence ID" value="KAJ9175716.1"/>
    <property type="molecule type" value="Genomic_DNA"/>
</dbReference>
<dbReference type="SUPFAM" id="SSF48464">
    <property type="entry name" value="ENTH/VHS domain"/>
    <property type="match status" value="1"/>
</dbReference>
<dbReference type="PROSITE" id="PS50942">
    <property type="entry name" value="ENTH"/>
    <property type="match status" value="1"/>
</dbReference>
<evidence type="ECO:0000256" key="3">
    <source>
        <dbReference type="ARBA" id="ARBA00023034"/>
    </source>
</evidence>
<dbReference type="Proteomes" id="UP001174677">
    <property type="component" value="Chromosome 8"/>
</dbReference>
<evidence type="ECO:0000256" key="1">
    <source>
        <dbReference type="ARBA" id="ARBA00004132"/>
    </source>
</evidence>
<evidence type="ECO:0000313" key="7">
    <source>
        <dbReference type="Proteomes" id="UP001174677"/>
    </source>
</evidence>
<dbReference type="PANTHER" id="PTHR12276:SF113">
    <property type="entry name" value="ENTH_VHS FAMILY PROTEIN"/>
    <property type="match status" value="1"/>
</dbReference>
<name>A0ABQ9M9X7_HEVBR</name>
<dbReference type="PANTHER" id="PTHR12276">
    <property type="entry name" value="EPSIN/ENT-RELATED"/>
    <property type="match status" value="1"/>
</dbReference>
<reference evidence="6 7" key="1">
    <citation type="journal article" date="2023" name="Plant Biotechnol. J.">
        <title>Chromosome-level wild Hevea brasiliensis genome provides new tools for genomic-assisted breeding and valuable loci to elevate rubber yield.</title>
        <authorList>
            <person name="Cheng H."/>
            <person name="Song X."/>
            <person name="Hu Y."/>
            <person name="Wu T."/>
            <person name="Yang Q."/>
            <person name="An Z."/>
            <person name="Feng S."/>
            <person name="Deng Z."/>
            <person name="Wu W."/>
            <person name="Zeng X."/>
            <person name="Tu M."/>
            <person name="Wang X."/>
            <person name="Huang H."/>
        </authorList>
    </citation>
    <scope>NUCLEOTIDE SEQUENCE [LARGE SCALE GENOMIC DNA]</scope>
    <source>
        <strain evidence="6">MT/VB/25A 57/8</strain>
    </source>
</reference>
<comment type="caution">
    <text evidence="6">The sequence shown here is derived from an EMBL/GenBank/DDBJ whole genome shotgun (WGS) entry which is preliminary data.</text>
</comment>
<dbReference type="Pfam" id="PF01417">
    <property type="entry name" value="ENTH"/>
    <property type="match status" value="1"/>
</dbReference>
<protein>
    <recommendedName>
        <fullName evidence="5">ENTH domain-containing protein</fullName>
    </recommendedName>
</protein>
<comment type="subcellular location">
    <subcellularLocation>
        <location evidence="1">Cytoplasmic vesicle</location>
        <location evidence="1">Clathrin-coated vesicle</location>
    </subcellularLocation>
    <subcellularLocation>
        <location evidence="2">Golgi apparatus</location>
    </subcellularLocation>
</comment>
<evidence type="ECO:0000313" key="6">
    <source>
        <dbReference type="EMBL" id="KAJ9175716.1"/>
    </source>
</evidence>
<dbReference type="InterPro" id="IPR008942">
    <property type="entry name" value="ENTH_VHS"/>
</dbReference>
<organism evidence="6 7">
    <name type="scientific">Hevea brasiliensis</name>
    <name type="common">Para rubber tree</name>
    <name type="synonym">Siphonia brasiliensis</name>
    <dbReference type="NCBI Taxonomy" id="3981"/>
    <lineage>
        <taxon>Eukaryota</taxon>
        <taxon>Viridiplantae</taxon>
        <taxon>Streptophyta</taxon>
        <taxon>Embryophyta</taxon>
        <taxon>Tracheophyta</taxon>
        <taxon>Spermatophyta</taxon>
        <taxon>Magnoliopsida</taxon>
        <taxon>eudicotyledons</taxon>
        <taxon>Gunneridae</taxon>
        <taxon>Pentapetalae</taxon>
        <taxon>rosids</taxon>
        <taxon>fabids</taxon>
        <taxon>Malpighiales</taxon>
        <taxon>Euphorbiaceae</taxon>
        <taxon>Crotonoideae</taxon>
        <taxon>Micrandreae</taxon>
        <taxon>Hevea</taxon>
    </lineage>
</organism>